<keyword evidence="9" id="KW-1185">Reference proteome</keyword>
<dbReference type="GeneID" id="60421016"/>
<protein>
    <recommendedName>
        <fullName evidence="7">Peptidase M3A/M3B catalytic domain-containing protein</fullName>
    </recommendedName>
</protein>
<dbReference type="OrthoDB" id="7197at2157"/>
<keyword evidence="2" id="KW-0645">Protease</keyword>
<dbReference type="GO" id="GO:0046872">
    <property type="term" value="F:metal ion binding"/>
    <property type="evidence" value="ECO:0007669"/>
    <property type="project" value="UniProtKB-KW"/>
</dbReference>
<keyword evidence="6" id="KW-0482">Metalloprotease</keyword>
<dbReference type="EMBL" id="CP012850">
    <property type="protein sequence ID" value="ALI35096.1"/>
    <property type="molecule type" value="Genomic_DNA"/>
</dbReference>
<dbReference type="SUPFAM" id="SSF55486">
    <property type="entry name" value="Metalloproteases ('zincins'), catalytic domain"/>
    <property type="match status" value="1"/>
</dbReference>
<sequence>MKIDNIRNILENAHIIQNEETYYQFAGLKYNPAIIQEISKLKIQGCRLFLKSFDTPRELFLSSIESLAEDKTKRLERELHEIRNKKLVDKRYRIEDNYVNWSNWRQFNAIETNHNYRKNVFDCFIEKTELIKPVIEKRFNKIRNIYEYDGGMNPLHGYLESEGVSYNKLKEFVENLANLTSKLFNERLVALSNKIFDRNPEYYDDFYYFRNRVFKDISDEFAKANPISTVIKTLRDLRMNVKKISFDSEDRKNKYPSPICFFIHIPSDIRILYREESPYFDFQGCFHESGHAMHATSIDPSLEYEKKYHIPMGINEIFSIFLERLTRNKKYLEKQLKISNKGKLDKIIELNNFMELFFVTFYAANSLTKMDFWMNKRSIENTNKIYSSMMKKYTNIEMPGQYWMLHHIMPESIMYVPSYLLAAVRAAELEKKIEELYGENWWESEEAGKYLRSMMKDGANINLQEFSKLDSRVFLKEITR</sequence>
<feature type="domain" description="Peptidase M3A/M3B catalytic" evidence="7">
    <location>
        <begin position="80"/>
        <end position="435"/>
    </location>
</feature>
<evidence type="ECO:0000256" key="1">
    <source>
        <dbReference type="ARBA" id="ARBA00001947"/>
    </source>
</evidence>
<keyword evidence="4" id="KW-0378">Hydrolase</keyword>
<evidence type="ECO:0000313" key="9">
    <source>
        <dbReference type="Proteomes" id="UP000058925"/>
    </source>
</evidence>
<proteinExistence type="predicted"/>
<evidence type="ECO:0000256" key="3">
    <source>
        <dbReference type="ARBA" id="ARBA00022723"/>
    </source>
</evidence>
<dbReference type="Gene3D" id="1.10.1370.30">
    <property type="match status" value="1"/>
</dbReference>
<evidence type="ECO:0000313" key="8">
    <source>
        <dbReference type="EMBL" id="ALI35096.1"/>
    </source>
</evidence>
<dbReference type="InterPro" id="IPR001567">
    <property type="entry name" value="Pept_M3A_M3B_dom"/>
</dbReference>
<gene>
    <name evidence="8" type="ORF">NMY3_00887</name>
</gene>
<dbReference type="Pfam" id="PF01432">
    <property type="entry name" value="Peptidase_M3"/>
    <property type="match status" value="1"/>
</dbReference>
<dbReference type="GO" id="GO:0006508">
    <property type="term" value="P:proteolysis"/>
    <property type="evidence" value="ECO:0007669"/>
    <property type="project" value="UniProtKB-KW"/>
</dbReference>
<dbReference type="AlphaFoldDB" id="A0A654LXF5"/>
<dbReference type="RefSeq" id="WP_196817635.1">
    <property type="nucleotide sequence ID" value="NZ_CP012850.1"/>
</dbReference>
<name>A0A654LXF5_9ARCH</name>
<comment type="cofactor">
    <cofactor evidence="1">
        <name>Zn(2+)</name>
        <dbReference type="ChEBI" id="CHEBI:29105"/>
    </cofactor>
</comment>
<dbReference type="KEGG" id="taa:NMY3_00887"/>
<organism evidence="8 9">
    <name type="scientific">Candidatus Nitrosocosmicus oleophilus</name>
    <dbReference type="NCBI Taxonomy" id="1353260"/>
    <lineage>
        <taxon>Archaea</taxon>
        <taxon>Nitrososphaerota</taxon>
        <taxon>Nitrososphaeria</taxon>
        <taxon>Nitrososphaerales</taxon>
        <taxon>Nitrososphaeraceae</taxon>
        <taxon>Candidatus Nitrosocosmicus</taxon>
    </lineage>
</organism>
<evidence type="ECO:0000259" key="7">
    <source>
        <dbReference type="Pfam" id="PF01432"/>
    </source>
</evidence>
<evidence type="ECO:0000256" key="5">
    <source>
        <dbReference type="ARBA" id="ARBA00022833"/>
    </source>
</evidence>
<evidence type="ECO:0000256" key="2">
    <source>
        <dbReference type="ARBA" id="ARBA00022670"/>
    </source>
</evidence>
<dbReference type="GO" id="GO:0004222">
    <property type="term" value="F:metalloendopeptidase activity"/>
    <property type="evidence" value="ECO:0007669"/>
    <property type="project" value="InterPro"/>
</dbReference>
<evidence type="ECO:0000256" key="6">
    <source>
        <dbReference type="ARBA" id="ARBA00023049"/>
    </source>
</evidence>
<evidence type="ECO:0000256" key="4">
    <source>
        <dbReference type="ARBA" id="ARBA00022801"/>
    </source>
</evidence>
<keyword evidence="5" id="KW-0862">Zinc</keyword>
<accession>A0A654LXF5</accession>
<keyword evidence="3" id="KW-0479">Metal-binding</keyword>
<dbReference type="Proteomes" id="UP000058925">
    <property type="component" value="Chromosome"/>
</dbReference>
<reference evidence="9" key="1">
    <citation type="submission" date="2015-10" db="EMBL/GenBank/DDBJ databases">
        <title>Niche specialization of a soil ammonia-oxidizing archaeon, Candidatus Nitrosocosmicus oleophilus.</title>
        <authorList>
            <person name="Jung M.-Y."/>
            <person name="Rhee S.-K."/>
        </authorList>
    </citation>
    <scope>NUCLEOTIDE SEQUENCE [LARGE SCALE GENOMIC DNA]</scope>
    <source>
        <strain evidence="9">MY3</strain>
    </source>
</reference>